<dbReference type="Pfam" id="PF07885">
    <property type="entry name" value="Ion_trans_2"/>
    <property type="match status" value="1"/>
</dbReference>
<organism evidence="3 4">
    <name type="scientific">Cribrihabitans marinus</name>
    <dbReference type="NCBI Taxonomy" id="1227549"/>
    <lineage>
        <taxon>Bacteria</taxon>
        <taxon>Pseudomonadati</taxon>
        <taxon>Pseudomonadota</taxon>
        <taxon>Alphaproteobacteria</taxon>
        <taxon>Rhodobacterales</taxon>
        <taxon>Paracoccaceae</taxon>
        <taxon>Cribrihabitans</taxon>
    </lineage>
</organism>
<protein>
    <submittedName>
        <fullName evidence="3">Ion channel</fullName>
    </submittedName>
</protein>
<feature type="transmembrane region" description="Helical" evidence="1">
    <location>
        <begin position="6"/>
        <end position="32"/>
    </location>
</feature>
<dbReference type="OrthoDB" id="2974133at2"/>
<sequence length="145" mass="15748">MVVTQQILWGSLFMAGCLLIEIGLLVWCTLMLRAQRGRWSHFSRALRAGAPVALALLFIIAAHTVQVWIWAGALLAAQAVPDLNTALYFSLASYTTLGYGDIILGEELRIFGAFSAVAGLLAFGLSTAYLVALMTRLFETHMLGD</sequence>
<keyword evidence="1" id="KW-0472">Membrane</keyword>
<dbReference type="STRING" id="1227549.SAMN05444007_103445"/>
<dbReference type="SUPFAM" id="SSF81324">
    <property type="entry name" value="Voltage-gated potassium channels"/>
    <property type="match status" value="1"/>
</dbReference>
<evidence type="ECO:0000256" key="1">
    <source>
        <dbReference type="SAM" id="Phobius"/>
    </source>
</evidence>
<dbReference type="Proteomes" id="UP000199379">
    <property type="component" value="Unassembled WGS sequence"/>
</dbReference>
<dbReference type="InterPro" id="IPR013099">
    <property type="entry name" value="K_chnl_dom"/>
</dbReference>
<proteinExistence type="predicted"/>
<keyword evidence="1" id="KW-1133">Transmembrane helix</keyword>
<evidence type="ECO:0000313" key="4">
    <source>
        <dbReference type="Proteomes" id="UP000199379"/>
    </source>
</evidence>
<dbReference type="AlphaFoldDB" id="A0A1H6WIL7"/>
<dbReference type="EMBL" id="FNYD01000003">
    <property type="protein sequence ID" value="SEJ15566.1"/>
    <property type="molecule type" value="Genomic_DNA"/>
</dbReference>
<feature type="domain" description="Potassium channel" evidence="2">
    <location>
        <begin position="67"/>
        <end position="135"/>
    </location>
</feature>
<name>A0A1H6WIL7_9RHOB</name>
<keyword evidence="4" id="KW-1185">Reference proteome</keyword>
<feature type="transmembrane region" description="Helical" evidence="1">
    <location>
        <begin position="111"/>
        <end position="132"/>
    </location>
</feature>
<feature type="transmembrane region" description="Helical" evidence="1">
    <location>
        <begin position="86"/>
        <end position="104"/>
    </location>
</feature>
<keyword evidence="1" id="KW-0812">Transmembrane</keyword>
<dbReference type="Gene3D" id="1.10.287.70">
    <property type="match status" value="1"/>
</dbReference>
<feature type="transmembrane region" description="Helical" evidence="1">
    <location>
        <begin position="53"/>
        <end position="80"/>
    </location>
</feature>
<accession>A0A1H6WIL7</accession>
<dbReference type="RefSeq" id="WP_092364233.1">
    <property type="nucleotide sequence ID" value="NZ_BMGV01000003.1"/>
</dbReference>
<reference evidence="3 4" key="1">
    <citation type="submission" date="2016-10" db="EMBL/GenBank/DDBJ databases">
        <authorList>
            <person name="de Groot N.N."/>
        </authorList>
    </citation>
    <scope>NUCLEOTIDE SEQUENCE [LARGE SCALE GENOMIC DNA]</scope>
    <source>
        <strain evidence="3 4">DSM 29340</strain>
    </source>
</reference>
<gene>
    <name evidence="3" type="ORF">SAMN05444007_103445</name>
</gene>
<evidence type="ECO:0000313" key="3">
    <source>
        <dbReference type="EMBL" id="SEJ15566.1"/>
    </source>
</evidence>
<evidence type="ECO:0000259" key="2">
    <source>
        <dbReference type="Pfam" id="PF07885"/>
    </source>
</evidence>